<name>A0A448WHF1_9PLAT</name>
<proteinExistence type="predicted"/>
<dbReference type="EMBL" id="CAAALY010013165">
    <property type="protein sequence ID" value="VEL11887.1"/>
    <property type="molecule type" value="Genomic_DNA"/>
</dbReference>
<sequence>MPKLAKVKTSLAFARRLKFILFTKRSESVSANLLLTQVASCPELQAHYNLGRDRWSELFGKNPSQAIRLFLNLVDTIIAAFLPRLKREIQQPDSSQSRFIS</sequence>
<gene>
    <name evidence="1" type="ORF">PXEA_LOCUS5327</name>
</gene>
<evidence type="ECO:0000313" key="2">
    <source>
        <dbReference type="Proteomes" id="UP000784294"/>
    </source>
</evidence>
<organism evidence="1 2">
    <name type="scientific">Protopolystoma xenopodis</name>
    <dbReference type="NCBI Taxonomy" id="117903"/>
    <lineage>
        <taxon>Eukaryota</taxon>
        <taxon>Metazoa</taxon>
        <taxon>Spiralia</taxon>
        <taxon>Lophotrochozoa</taxon>
        <taxon>Platyhelminthes</taxon>
        <taxon>Monogenea</taxon>
        <taxon>Polyopisthocotylea</taxon>
        <taxon>Polystomatidea</taxon>
        <taxon>Polystomatidae</taxon>
        <taxon>Protopolystoma</taxon>
    </lineage>
</organism>
<reference evidence="1" key="1">
    <citation type="submission" date="2018-11" db="EMBL/GenBank/DDBJ databases">
        <authorList>
            <consortium name="Pathogen Informatics"/>
        </authorList>
    </citation>
    <scope>NUCLEOTIDE SEQUENCE</scope>
</reference>
<evidence type="ECO:0000313" key="1">
    <source>
        <dbReference type="EMBL" id="VEL11887.1"/>
    </source>
</evidence>
<dbReference type="AlphaFoldDB" id="A0A448WHF1"/>
<accession>A0A448WHF1</accession>
<dbReference type="OrthoDB" id="6262911at2759"/>
<keyword evidence="2" id="KW-1185">Reference proteome</keyword>
<dbReference type="Proteomes" id="UP000784294">
    <property type="component" value="Unassembled WGS sequence"/>
</dbReference>
<protein>
    <submittedName>
        <fullName evidence="1">Uncharacterized protein</fullName>
    </submittedName>
</protein>
<comment type="caution">
    <text evidence="1">The sequence shown here is derived from an EMBL/GenBank/DDBJ whole genome shotgun (WGS) entry which is preliminary data.</text>
</comment>